<name>A0A517ZQL4_9PLAN</name>
<dbReference type="GO" id="GO:0046872">
    <property type="term" value="F:metal ion binding"/>
    <property type="evidence" value="ECO:0007669"/>
    <property type="project" value="InterPro"/>
</dbReference>
<evidence type="ECO:0000313" key="3">
    <source>
        <dbReference type="EMBL" id="QDU44784.1"/>
    </source>
</evidence>
<dbReference type="GO" id="GO:0003993">
    <property type="term" value="F:acid phosphatase activity"/>
    <property type="evidence" value="ECO:0007669"/>
    <property type="project" value="InterPro"/>
</dbReference>
<dbReference type="InterPro" id="IPR029052">
    <property type="entry name" value="Metallo-depent_PP-like"/>
</dbReference>
<dbReference type="InterPro" id="IPR039331">
    <property type="entry name" value="PAPs-like"/>
</dbReference>
<evidence type="ECO:0000259" key="2">
    <source>
        <dbReference type="Pfam" id="PF00149"/>
    </source>
</evidence>
<organism evidence="3 4">
    <name type="scientific">Symmachiella dynata</name>
    <dbReference type="NCBI Taxonomy" id="2527995"/>
    <lineage>
        <taxon>Bacteria</taxon>
        <taxon>Pseudomonadati</taxon>
        <taxon>Planctomycetota</taxon>
        <taxon>Planctomycetia</taxon>
        <taxon>Planctomycetales</taxon>
        <taxon>Planctomycetaceae</taxon>
        <taxon>Symmachiella</taxon>
    </lineage>
</organism>
<reference evidence="3 4" key="1">
    <citation type="submission" date="2019-02" db="EMBL/GenBank/DDBJ databases">
        <title>Deep-cultivation of Planctomycetes and their phenomic and genomic characterization uncovers novel biology.</title>
        <authorList>
            <person name="Wiegand S."/>
            <person name="Jogler M."/>
            <person name="Boedeker C."/>
            <person name="Pinto D."/>
            <person name="Vollmers J."/>
            <person name="Rivas-Marin E."/>
            <person name="Kohn T."/>
            <person name="Peeters S.H."/>
            <person name="Heuer A."/>
            <person name="Rast P."/>
            <person name="Oberbeckmann S."/>
            <person name="Bunk B."/>
            <person name="Jeske O."/>
            <person name="Meyerdierks A."/>
            <person name="Storesund J.E."/>
            <person name="Kallscheuer N."/>
            <person name="Luecker S."/>
            <person name="Lage O.M."/>
            <person name="Pohl T."/>
            <person name="Merkel B.J."/>
            <person name="Hornburger P."/>
            <person name="Mueller R.-W."/>
            <person name="Bruemmer F."/>
            <person name="Labrenz M."/>
            <person name="Spormann A.M."/>
            <person name="Op den Camp H."/>
            <person name="Overmann J."/>
            <person name="Amann R."/>
            <person name="Jetten M.S.M."/>
            <person name="Mascher T."/>
            <person name="Medema M.H."/>
            <person name="Devos D.P."/>
            <person name="Kaster A.-K."/>
            <person name="Ovreas L."/>
            <person name="Rohde M."/>
            <person name="Galperin M.Y."/>
            <person name="Jogler C."/>
        </authorList>
    </citation>
    <scope>NUCLEOTIDE SEQUENCE [LARGE SCALE GENOMIC DNA]</scope>
    <source>
        <strain evidence="3 4">Mal52</strain>
    </source>
</reference>
<dbReference type="SUPFAM" id="SSF56300">
    <property type="entry name" value="Metallo-dependent phosphatases"/>
    <property type="match status" value="1"/>
</dbReference>
<dbReference type="AlphaFoldDB" id="A0A517ZQL4"/>
<keyword evidence="1" id="KW-0732">Signal</keyword>
<keyword evidence="4" id="KW-1185">Reference proteome</keyword>
<evidence type="ECO:0000313" key="4">
    <source>
        <dbReference type="Proteomes" id="UP000319383"/>
    </source>
</evidence>
<protein>
    <submittedName>
        <fullName evidence="3">Calcineurin-like phosphoesterase</fullName>
    </submittedName>
</protein>
<dbReference type="Proteomes" id="UP000319383">
    <property type="component" value="Chromosome"/>
</dbReference>
<dbReference type="Pfam" id="PF00149">
    <property type="entry name" value="Metallophos"/>
    <property type="match status" value="1"/>
</dbReference>
<dbReference type="KEGG" id="sdyn:Mal52_32700"/>
<sequence>MKELLLGTATAAISAVLLLFQGGPADLVVYPYLQNPAPTGMTITWLSRSDAPGRLVVKAADGSQVFDEMSKPVLAEDLAYLSTEMDSFPEGKPPALPYIHRVRVSDLQPGKAYDYTVSQGSTDFSRQFRSSPTDAASVRFVVYADSETEPESTGKKTNWPEPFGEKKRVYLVDQTDGYRRNLEFIESRKPDFIAIAGDLVETGGEQRDWDEFWRHNAGEWNDIASTIPIFPAVGNHENYAGAGGGYGTEAAGLAVKKFQTYFETPQNGTGESAFDDRFYRIDHGPITFLTIDGSDGRPDKSASDTNFLLRSDNGNGEPFDFNPGSIQYEWIERQLADAKQKSKFTFVQFHHVPYSVGPHGFPAGRGEGLDTQSGQPLRILSPLFEKYGVAAVFCGHDEMYEHSVVNGIHYYDIGIGGDGLRGPSSGPDGATGRKSANANQAFLAHINAKEVWDGKKLVEGGKHYGHLEVNVSEENGSWQTTISPVYIFPIMNNEGEVIDWERRIYDDEVVIRR</sequence>
<gene>
    <name evidence="3" type="ORF">Mal52_32700</name>
</gene>
<dbReference type="EMBL" id="CP036276">
    <property type="protein sequence ID" value="QDU44784.1"/>
    <property type="molecule type" value="Genomic_DNA"/>
</dbReference>
<evidence type="ECO:0000256" key="1">
    <source>
        <dbReference type="ARBA" id="ARBA00022729"/>
    </source>
</evidence>
<dbReference type="Gene3D" id="3.60.21.10">
    <property type="match status" value="1"/>
</dbReference>
<dbReference type="InterPro" id="IPR004843">
    <property type="entry name" value="Calcineurin-like_PHP"/>
</dbReference>
<dbReference type="SUPFAM" id="SSF49363">
    <property type="entry name" value="Purple acid phosphatase, N-terminal domain"/>
    <property type="match status" value="1"/>
</dbReference>
<dbReference type="InterPro" id="IPR008963">
    <property type="entry name" value="Purple_acid_Pase-like_N"/>
</dbReference>
<dbReference type="PANTHER" id="PTHR22953:SF153">
    <property type="entry name" value="PURPLE ACID PHOSPHATASE"/>
    <property type="match status" value="1"/>
</dbReference>
<feature type="domain" description="Calcineurin-like phosphoesterase" evidence="2">
    <location>
        <begin position="174"/>
        <end position="397"/>
    </location>
</feature>
<dbReference type="Gene3D" id="2.60.40.380">
    <property type="entry name" value="Purple acid phosphatase-like, N-terminal"/>
    <property type="match status" value="1"/>
</dbReference>
<accession>A0A517ZQL4</accession>
<dbReference type="PANTHER" id="PTHR22953">
    <property type="entry name" value="ACID PHOSPHATASE RELATED"/>
    <property type="match status" value="1"/>
</dbReference>
<dbReference type="RefSeq" id="WP_145377083.1">
    <property type="nucleotide sequence ID" value="NZ_CP036276.1"/>
</dbReference>
<proteinExistence type="predicted"/>